<dbReference type="Pfam" id="PF00902">
    <property type="entry name" value="TatC"/>
    <property type="match status" value="1"/>
</dbReference>
<keyword evidence="2 7" id="KW-0812">Transmembrane</keyword>
<keyword evidence="7" id="KW-0813">Transport</keyword>
<keyword evidence="7" id="KW-1003">Cell membrane</keyword>
<keyword evidence="9" id="KW-1185">Reference proteome</keyword>
<name>A0A7Y2Q0I4_9MICO</name>
<dbReference type="NCBIfam" id="TIGR00945">
    <property type="entry name" value="tatC"/>
    <property type="match status" value="1"/>
</dbReference>
<feature type="transmembrane region" description="Helical" evidence="7">
    <location>
        <begin position="73"/>
        <end position="94"/>
    </location>
</feature>
<feature type="transmembrane region" description="Helical" evidence="7">
    <location>
        <begin position="14"/>
        <end position="32"/>
    </location>
</feature>
<dbReference type="EMBL" id="JABEMB010000002">
    <property type="protein sequence ID" value="NNH02905.1"/>
    <property type="molecule type" value="Genomic_DNA"/>
</dbReference>
<feature type="transmembrane region" description="Helical" evidence="7">
    <location>
        <begin position="106"/>
        <end position="131"/>
    </location>
</feature>
<keyword evidence="5 7" id="KW-0811">Translocation</keyword>
<proteinExistence type="inferred from homology"/>
<sequence length="253" mass="27451">MTLAQHLVELRKRLMIAAVALIAGMIAAFFLTDPLIWLITEPIRVIAETTGDEAKVELMFTTVTSGFDLRLRMSFAIGLLLSAPVWLWQVWAFVMPGLTRKEIRYTIGFVAAAIPLFVAGCWVGLLIMPHIVELMASFVPNGGAAFFDAAYYYDFVLKLLLVVGVSFVLPVFLVALNLAGVVSGMAILKGWRVAVLVAAVFAAIATPPADIVSMLLLAGILVVLYFAAAGLSLVFDRRRRKRDAAILPPEATA</sequence>
<evidence type="ECO:0000313" key="9">
    <source>
        <dbReference type="Proteomes" id="UP000543598"/>
    </source>
</evidence>
<protein>
    <recommendedName>
        <fullName evidence="7">Sec-independent protein translocase protein TatC</fullName>
    </recommendedName>
</protein>
<dbReference type="GO" id="GO:0009977">
    <property type="term" value="F:proton motive force dependent protein transmembrane transporter activity"/>
    <property type="evidence" value="ECO:0007669"/>
    <property type="project" value="TreeGrafter"/>
</dbReference>
<evidence type="ECO:0000256" key="5">
    <source>
        <dbReference type="ARBA" id="ARBA00023010"/>
    </source>
</evidence>
<feature type="transmembrane region" description="Helical" evidence="7">
    <location>
        <begin position="211"/>
        <end position="235"/>
    </location>
</feature>
<keyword evidence="6 7" id="KW-0472">Membrane</keyword>
<organism evidence="8 9">
    <name type="scientific">Microbacterium ulmi</name>
    <dbReference type="NCBI Taxonomy" id="179095"/>
    <lineage>
        <taxon>Bacteria</taxon>
        <taxon>Bacillati</taxon>
        <taxon>Actinomycetota</taxon>
        <taxon>Actinomycetes</taxon>
        <taxon>Micrococcales</taxon>
        <taxon>Microbacteriaceae</taxon>
        <taxon>Microbacterium</taxon>
    </lineage>
</organism>
<accession>A0A7Y2Q0I4</accession>
<dbReference type="GO" id="GO:0065002">
    <property type="term" value="P:intracellular protein transmembrane transport"/>
    <property type="evidence" value="ECO:0007669"/>
    <property type="project" value="TreeGrafter"/>
</dbReference>
<comment type="function">
    <text evidence="7">Part of the twin-arginine translocation (Tat) system that transports large folded proteins containing a characteristic twin-arginine motif in their signal peptide across membranes. Together with TatB, TatC is part of a receptor directly interacting with Tat signal peptides.</text>
</comment>
<gene>
    <name evidence="7 8" type="primary">tatC</name>
    <name evidence="8" type="ORF">HLA99_03390</name>
</gene>
<evidence type="ECO:0000256" key="2">
    <source>
        <dbReference type="ARBA" id="ARBA00022692"/>
    </source>
</evidence>
<dbReference type="InterPro" id="IPR002033">
    <property type="entry name" value="TatC"/>
</dbReference>
<dbReference type="PANTHER" id="PTHR30371">
    <property type="entry name" value="SEC-INDEPENDENT PROTEIN TRANSLOCASE PROTEIN TATC"/>
    <property type="match status" value="1"/>
</dbReference>
<dbReference type="PRINTS" id="PR01840">
    <property type="entry name" value="TATCFAMILY"/>
</dbReference>
<dbReference type="PANTHER" id="PTHR30371:SF0">
    <property type="entry name" value="SEC-INDEPENDENT PROTEIN TRANSLOCASE PROTEIN TATC, CHLOROPLASTIC-RELATED"/>
    <property type="match status" value="1"/>
</dbReference>
<evidence type="ECO:0000256" key="4">
    <source>
        <dbReference type="ARBA" id="ARBA00022989"/>
    </source>
</evidence>
<dbReference type="AlphaFoldDB" id="A0A7Y2Q0I4"/>
<comment type="subcellular location">
    <subcellularLocation>
        <location evidence="7">Cell membrane</location>
        <topology evidence="7">Multi-pass membrane protein</topology>
    </subcellularLocation>
    <subcellularLocation>
        <location evidence="1">Membrane</location>
        <topology evidence="1">Multi-pass membrane protein</topology>
    </subcellularLocation>
</comment>
<comment type="similarity">
    <text evidence="7">Belongs to the TatC family.</text>
</comment>
<keyword evidence="4 7" id="KW-1133">Transmembrane helix</keyword>
<keyword evidence="3 7" id="KW-0653">Protein transport</keyword>
<comment type="subunit">
    <text evidence="7">The Tat system comprises two distinct complexes: a TatABC complex, containing multiple copies of TatA, TatB and TatC subunits, and a separate TatA complex, containing only TatA subunits. Substrates initially bind to the TatABC complex, which probably triggers association of the separate TatA complex to form the active translocon.</text>
</comment>
<feature type="transmembrane region" description="Helical" evidence="7">
    <location>
        <begin position="151"/>
        <end position="179"/>
    </location>
</feature>
<dbReference type="GO" id="GO:0043953">
    <property type="term" value="P:protein transport by the Tat complex"/>
    <property type="evidence" value="ECO:0007669"/>
    <property type="project" value="UniProtKB-UniRule"/>
</dbReference>
<dbReference type="HAMAP" id="MF_00902">
    <property type="entry name" value="TatC"/>
    <property type="match status" value="1"/>
</dbReference>
<dbReference type="Proteomes" id="UP000543598">
    <property type="component" value="Unassembled WGS sequence"/>
</dbReference>
<evidence type="ECO:0000256" key="1">
    <source>
        <dbReference type="ARBA" id="ARBA00004141"/>
    </source>
</evidence>
<feature type="transmembrane region" description="Helical" evidence="7">
    <location>
        <begin position="186"/>
        <end position="205"/>
    </location>
</feature>
<reference evidence="8 9" key="1">
    <citation type="submission" date="2020-05" db="EMBL/GenBank/DDBJ databases">
        <title>MicrobeNet Type strains.</title>
        <authorList>
            <person name="Nicholson A.C."/>
        </authorList>
    </citation>
    <scope>NUCLEOTIDE SEQUENCE [LARGE SCALE GENOMIC DNA]</scope>
    <source>
        <strain evidence="8 9">JCM 14282</strain>
    </source>
</reference>
<evidence type="ECO:0000256" key="3">
    <source>
        <dbReference type="ARBA" id="ARBA00022927"/>
    </source>
</evidence>
<evidence type="ECO:0000313" key="8">
    <source>
        <dbReference type="EMBL" id="NNH02905.1"/>
    </source>
</evidence>
<comment type="caution">
    <text evidence="8">The sequence shown here is derived from an EMBL/GenBank/DDBJ whole genome shotgun (WGS) entry which is preliminary data.</text>
</comment>
<dbReference type="GO" id="GO:0033281">
    <property type="term" value="C:TAT protein transport complex"/>
    <property type="evidence" value="ECO:0007669"/>
    <property type="project" value="UniProtKB-UniRule"/>
</dbReference>
<evidence type="ECO:0000256" key="6">
    <source>
        <dbReference type="ARBA" id="ARBA00023136"/>
    </source>
</evidence>
<evidence type="ECO:0000256" key="7">
    <source>
        <dbReference type="HAMAP-Rule" id="MF_00902"/>
    </source>
</evidence>
<dbReference type="RefSeq" id="WP_167040314.1">
    <property type="nucleotide sequence ID" value="NZ_BAAANA010000003.1"/>
</dbReference>